<name>A0A1G7ET31_9FLAO</name>
<organism evidence="1 2">
    <name type="scientific">Cellulophaga baltica</name>
    <dbReference type="NCBI Taxonomy" id="76594"/>
    <lineage>
        <taxon>Bacteria</taxon>
        <taxon>Pseudomonadati</taxon>
        <taxon>Bacteroidota</taxon>
        <taxon>Flavobacteriia</taxon>
        <taxon>Flavobacteriales</taxon>
        <taxon>Flavobacteriaceae</taxon>
        <taxon>Cellulophaga</taxon>
    </lineage>
</organism>
<dbReference type="NCBIfam" id="TIGR04549">
    <property type="entry name" value="LP_HExxH_w_tonB"/>
    <property type="match status" value="1"/>
</dbReference>
<dbReference type="Proteomes" id="UP000182114">
    <property type="component" value="Unassembled WGS sequence"/>
</dbReference>
<dbReference type="eggNOG" id="ENOG502ZA2M">
    <property type="taxonomic scope" value="Bacteria"/>
</dbReference>
<dbReference type="GO" id="GO:0016787">
    <property type="term" value="F:hydrolase activity"/>
    <property type="evidence" value="ECO:0007669"/>
    <property type="project" value="UniProtKB-KW"/>
</dbReference>
<keyword evidence="1" id="KW-0378">Hydrolase</keyword>
<reference evidence="2" key="1">
    <citation type="submission" date="2016-10" db="EMBL/GenBank/DDBJ databases">
        <authorList>
            <person name="Varghese N."/>
            <person name="Submissions S."/>
        </authorList>
    </citation>
    <scope>NUCLEOTIDE SEQUENCE [LARGE SCALE GENOMIC DNA]</scope>
    <source>
        <strain evidence="2">DSM 24729</strain>
    </source>
</reference>
<dbReference type="AlphaFoldDB" id="A0A1G7ET31"/>
<dbReference type="Pfam" id="PF15890">
    <property type="entry name" value="Peptidase_Mx1"/>
    <property type="match status" value="1"/>
</dbReference>
<accession>A0A1G7ET31</accession>
<dbReference type="EMBL" id="FNBD01000002">
    <property type="protein sequence ID" value="SDE66772.1"/>
    <property type="molecule type" value="Genomic_DNA"/>
</dbReference>
<sequence length="294" mass="33392">MNNINNKYKRLVNACAYIVAVIAIVILASCSQEDSFEGSNLDTSAPKLTALDTYIRTNYVSAYNIDVLYKWNENVVDNNRFLFPPIEENVQPVLEVVEKIWLDSYTEVGGADFVKLVAPRQLLLVGGRNFNRSGTILLGLAEGGKRITLFETDLVDVSDRANITRFLSTIQHEYCHILNQTIPFDEEGYGRITPSEYTAQWFNTSIAEARELGFISDYSRSSVVEDFAEMVNFMLINSNEEYNAIIDGISNVEARESIRSKEAIVADYFDKQWDIDIYELQEVTARNTQEVINN</sequence>
<dbReference type="Gene3D" id="3.40.390.70">
    <property type="match status" value="1"/>
</dbReference>
<evidence type="ECO:0000313" key="2">
    <source>
        <dbReference type="Proteomes" id="UP000182114"/>
    </source>
</evidence>
<dbReference type="PROSITE" id="PS51257">
    <property type="entry name" value="PROKAR_LIPOPROTEIN"/>
    <property type="match status" value="1"/>
</dbReference>
<protein>
    <submittedName>
        <fullName evidence="1">Substrate import-associated zinc metallohydrolase lipoprotein</fullName>
    </submittedName>
</protein>
<dbReference type="RefSeq" id="WP_029445242.1">
    <property type="nucleotide sequence ID" value="NZ_CANLMK010000011.1"/>
</dbReference>
<evidence type="ECO:0000313" key="1">
    <source>
        <dbReference type="EMBL" id="SDE66772.1"/>
    </source>
</evidence>
<keyword evidence="2" id="KW-1185">Reference proteome</keyword>
<dbReference type="InterPro" id="IPR030890">
    <property type="entry name" value="LP_HExxH_w_TonB"/>
</dbReference>
<keyword evidence="1" id="KW-0449">Lipoprotein</keyword>
<gene>
    <name evidence="1" type="ORF">SAMN04487992_102491</name>
</gene>
<dbReference type="GeneID" id="78059458"/>
<proteinExistence type="predicted"/>